<dbReference type="AlphaFoldDB" id="A0A0L7QZD0"/>
<evidence type="ECO:0000313" key="1">
    <source>
        <dbReference type="EMBL" id="KOC63975.1"/>
    </source>
</evidence>
<dbReference type="InterPro" id="IPR036397">
    <property type="entry name" value="RNaseH_sf"/>
</dbReference>
<accession>A0A0L7QZD0</accession>
<sequence length="100" mass="11814">MYKTWRIRLVTSSFSRLLTLLDFFLWRELKNIVHLETRITPENMRQRITAACGGINSEAIRRARDSAMQRSQLCIGTNGQHFEHFLQCIKISFAIMFHLK</sequence>
<dbReference type="Proteomes" id="UP000053825">
    <property type="component" value="Unassembled WGS sequence"/>
</dbReference>
<name>A0A0L7QZD0_9HYME</name>
<dbReference type="EMBL" id="KQ414681">
    <property type="protein sequence ID" value="KOC63975.1"/>
    <property type="molecule type" value="Genomic_DNA"/>
</dbReference>
<reference evidence="1 2" key="1">
    <citation type="submission" date="2015-07" db="EMBL/GenBank/DDBJ databases">
        <title>The genome of Habropoda laboriosa.</title>
        <authorList>
            <person name="Pan H."/>
            <person name="Kapheim K."/>
        </authorList>
    </citation>
    <scope>NUCLEOTIDE SEQUENCE [LARGE SCALE GENOMIC DNA]</scope>
    <source>
        <strain evidence="1">0110345459</strain>
    </source>
</reference>
<keyword evidence="2" id="KW-1185">Reference proteome</keyword>
<protein>
    <submittedName>
        <fullName evidence="1">Uncharacterized protein</fullName>
    </submittedName>
</protein>
<dbReference type="PANTHER" id="PTHR47326:SF1">
    <property type="entry name" value="HTH PSQ-TYPE DOMAIN-CONTAINING PROTEIN"/>
    <property type="match status" value="1"/>
</dbReference>
<dbReference type="PANTHER" id="PTHR47326">
    <property type="entry name" value="TRANSPOSABLE ELEMENT TC3 TRANSPOSASE-LIKE PROTEIN"/>
    <property type="match status" value="1"/>
</dbReference>
<dbReference type="GO" id="GO:0003676">
    <property type="term" value="F:nucleic acid binding"/>
    <property type="evidence" value="ECO:0007669"/>
    <property type="project" value="InterPro"/>
</dbReference>
<evidence type="ECO:0000313" key="2">
    <source>
        <dbReference type="Proteomes" id="UP000053825"/>
    </source>
</evidence>
<dbReference type="STRING" id="597456.A0A0L7QZD0"/>
<dbReference type="Gene3D" id="3.30.420.10">
    <property type="entry name" value="Ribonuclease H-like superfamily/Ribonuclease H"/>
    <property type="match status" value="1"/>
</dbReference>
<proteinExistence type="predicted"/>
<gene>
    <name evidence="1" type="ORF">WH47_01290</name>
</gene>
<organism evidence="1 2">
    <name type="scientific">Habropoda laboriosa</name>
    <dbReference type="NCBI Taxonomy" id="597456"/>
    <lineage>
        <taxon>Eukaryota</taxon>
        <taxon>Metazoa</taxon>
        <taxon>Ecdysozoa</taxon>
        <taxon>Arthropoda</taxon>
        <taxon>Hexapoda</taxon>
        <taxon>Insecta</taxon>
        <taxon>Pterygota</taxon>
        <taxon>Neoptera</taxon>
        <taxon>Endopterygota</taxon>
        <taxon>Hymenoptera</taxon>
        <taxon>Apocrita</taxon>
        <taxon>Aculeata</taxon>
        <taxon>Apoidea</taxon>
        <taxon>Anthophila</taxon>
        <taxon>Apidae</taxon>
        <taxon>Habropoda</taxon>
    </lineage>
</organism>